<dbReference type="EMBL" id="JABXWT010000008">
    <property type="protein sequence ID" value="NVO56905.1"/>
    <property type="molecule type" value="Genomic_DNA"/>
</dbReference>
<dbReference type="RefSeq" id="WP_176865804.1">
    <property type="nucleotide sequence ID" value="NZ_JABXWT010000008.1"/>
</dbReference>
<accession>A0ABX2PRZ0</accession>
<comment type="caution">
    <text evidence="2">The sequence shown here is derived from an EMBL/GenBank/DDBJ whole genome shotgun (WGS) entry which is preliminary data.</text>
</comment>
<feature type="signal peptide" evidence="1">
    <location>
        <begin position="1"/>
        <end position="22"/>
    </location>
</feature>
<feature type="chain" id="PRO_5047072685" evidence="1">
    <location>
        <begin position="23"/>
        <end position="188"/>
    </location>
</feature>
<proteinExistence type="predicted"/>
<gene>
    <name evidence="2" type="ORF">HW561_14010</name>
</gene>
<reference evidence="2 3" key="1">
    <citation type="submission" date="2020-06" db="EMBL/GenBank/DDBJ databases">
        <authorList>
            <person name="Cao W.R."/>
        </authorList>
    </citation>
    <scope>NUCLEOTIDE SEQUENCE [LARGE SCALE GENOMIC DNA]</scope>
    <source>
        <strain evidence="2 3">B1Z28</strain>
    </source>
</reference>
<protein>
    <submittedName>
        <fullName evidence="2">Uncharacterized protein</fullName>
    </submittedName>
</protein>
<keyword evidence="1" id="KW-0732">Signal</keyword>
<dbReference type="Proteomes" id="UP000630805">
    <property type="component" value="Unassembled WGS sequence"/>
</dbReference>
<organism evidence="2 3">
    <name type="scientific">Ruegeria haliotis</name>
    <dbReference type="NCBI Taxonomy" id="2747601"/>
    <lineage>
        <taxon>Bacteria</taxon>
        <taxon>Pseudomonadati</taxon>
        <taxon>Pseudomonadota</taxon>
        <taxon>Alphaproteobacteria</taxon>
        <taxon>Rhodobacterales</taxon>
        <taxon>Roseobacteraceae</taxon>
        <taxon>Ruegeria</taxon>
    </lineage>
</organism>
<evidence type="ECO:0000256" key="1">
    <source>
        <dbReference type="SAM" id="SignalP"/>
    </source>
</evidence>
<keyword evidence="3" id="KW-1185">Reference proteome</keyword>
<evidence type="ECO:0000313" key="3">
    <source>
        <dbReference type="Proteomes" id="UP000630805"/>
    </source>
</evidence>
<evidence type="ECO:0000313" key="2">
    <source>
        <dbReference type="EMBL" id="NVO56905.1"/>
    </source>
</evidence>
<name>A0ABX2PRZ0_9RHOB</name>
<sequence length="188" mass="20448">MRLPIFTTTAIAALVSAGSVFAKDCECDQHDAGASGSGSCTLSESSSYCSITYTGTSSSSRAASNGFNLDAMNDMSRNQYQSSLPITETFRTLNNLHFAEFDERLFRDIVVNTIILSATSGSEAETLLNSLDFDDSNDGLPSNDPVQELFFEFTETGCAEANIGQRIGSDLRYQIIHIRSEFNGRCDQ</sequence>